<evidence type="ECO:0000256" key="14">
    <source>
        <dbReference type="RuleBase" id="RU363047"/>
    </source>
</evidence>
<feature type="transmembrane region" description="Helical" evidence="14">
    <location>
        <begin position="281"/>
        <end position="300"/>
    </location>
</feature>
<keyword evidence="2 14" id="KW-1003">Cell membrane</keyword>
<dbReference type="OMA" id="CAMIFSI"/>
<reference evidence="17" key="1">
    <citation type="journal article" date="2016" name="Nature">
        <title>Genome evolution in the allotetraploid frog Xenopus laevis.</title>
        <authorList>
            <person name="Session A.M."/>
            <person name="Uno Y."/>
            <person name="Kwon T."/>
            <person name="Chapman J.A."/>
            <person name="Toyoda A."/>
            <person name="Takahashi S."/>
            <person name="Fukui A."/>
            <person name="Hikosaka A."/>
            <person name="Suzuki A."/>
            <person name="Kondo M."/>
            <person name="van Heeringen S.J."/>
            <person name="Quigley I."/>
            <person name="Heinz S."/>
            <person name="Ogino H."/>
            <person name="Ochi H."/>
            <person name="Hellsten U."/>
            <person name="Lyons J.B."/>
            <person name="Simakov O."/>
            <person name="Putnam N."/>
            <person name="Stites J."/>
            <person name="Kuroki Y."/>
            <person name="Tanaka T."/>
            <person name="Michiue T."/>
            <person name="Watanabe M."/>
            <person name="Bogdanovic O."/>
            <person name="Lister R."/>
            <person name="Georgiou G."/>
            <person name="Paranjpe S.S."/>
            <person name="van Kruijsbergen I."/>
            <person name="Shu S."/>
            <person name="Carlson J."/>
            <person name="Kinoshita T."/>
            <person name="Ohta Y."/>
            <person name="Mawaribuchi S."/>
            <person name="Jenkins J."/>
            <person name="Grimwood J."/>
            <person name="Schmutz J."/>
            <person name="Mitros T."/>
            <person name="Mozaffari S.V."/>
            <person name="Suzuki Y."/>
            <person name="Haramoto Y."/>
            <person name="Yamamoto T.S."/>
            <person name="Takagi C."/>
            <person name="Heald R."/>
            <person name="Miller K."/>
            <person name="Haudenschild C."/>
            <person name="Kitzman J."/>
            <person name="Nakayama T."/>
            <person name="Izutsu Y."/>
            <person name="Robert J."/>
            <person name="Fortriede J."/>
            <person name="Burns K."/>
            <person name="Lotay V."/>
            <person name="Karimi K."/>
            <person name="Yasuoka Y."/>
            <person name="Dichmann D.S."/>
            <person name="Flajnik M.F."/>
            <person name="Houston D.W."/>
            <person name="Shendure J."/>
            <person name="DuPasquier L."/>
            <person name="Vize P.D."/>
            <person name="Zorn A.M."/>
            <person name="Ito M."/>
            <person name="Marcotte E.M."/>
            <person name="Wallingford J.B."/>
            <person name="Ito Y."/>
            <person name="Asashima M."/>
            <person name="Ueno N."/>
            <person name="Matsuda Y."/>
            <person name="Veenstra G.J."/>
            <person name="Fujiyama A."/>
            <person name="Harland R.M."/>
            <person name="Taira M."/>
            <person name="Rokhsar D.S."/>
        </authorList>
    </citation>
    <scope>NUCLEOTIDE SEQUENCE [LARGE SCALE GENOMIC DNA]</scope>
    <source>
        <strain evidence="17">J</strain>
    </source>
</reference>
<keyword evidence="4 13" id="KW-0812">Transmembrane</keyword>
<keyword evidence="5 14" id="KW-0552">Olfaction</keyword>
<dbReference type="SUPFAM" id="SSF81321">
    <property type="entry name" value="Family A G protein-coupled receptor-like"/>
    <property type="match status" value="1"/>
</dbReference>
<dbReference type="PANTHER" id="PTHR24242">
    <property type="entry name" value="G-PROTEIN COUPLED RECEPTOR"/>
    <property type="match status" value="1"/>
</dbReference>
<evidence type="ECO:0000256" key="9">
    <source>
        <dbReference type="ARBA" id="ARBA00023157"/>
    </source>
</evidence>
<gene>
    <name evidence="16" type="ORF">XELAEV_18019412mg</name>
</gene>
<dbReference type="AlphaFoldDB" id="A0A974DGS3"/>
<dbReference type="FunFam" id="1.20.1070.10:FF:000010">
    <property type="entry name" value="Olfactory receptor"/>
    <property type="match status" value="1"/>
</dbReference>
<feature type="transmembrane region" description="Helical" evidence="14">
    <location>
        <begin position="148"/>
        <end position="166"/>
    </location>
</feature>
<evidence type="ECO:0000313" key="16">
    <source>
        <dbReference type="EMBL" id="OCT90795.1"/>
    </source>
</evidence>
<dbReference type="InterPro" id="IPR000276">
    <property type="entry name" value="GPCR_Rhodpsn"/>
</dbReference>
<dbReference type="PRINTS" id="PR00245">
    <property type="entry name" value="OLFACTORYR"/>
</dbReference>
<feature type="transmembrane region" description="Helical" evidence="14">
    <location>
        <begin position="246"/>
        <end position="269"/>
    </location>
</feature>
<keyword evidence="12 13" id="KW-0807">Transducer</keyword>
<dbReference type="GO" id="GO:0004984">
    <property type="term" value="F:olfactory receptor activity"/>
    <property type="evidence" value="ECO:0007669"/>
    <property type="project" value="InterPro"/>
</dbReference>
<dbReference type="Proteomes" id="UP000694892">
    <property type="component" value="Chromosome 3L"/>
</dbReference>
<feature type="transmembrane region" description="Helical" evidence="14">
    <location>
        <begin position="215"/>
        <end position="234"/>
    </location>
</feature>
<dbReference type="PANTHER" id="PTHR24242:SF409">
    <property type="entry name" value="OLFACTORY RECEPTOR"/>
    <property type="match status" value="1"/>
</dbReference>
<name>A0A974DGS3_XENLA</name>
<evidence type="ECO:0000256" key="5">
    <source>
        <dbReference type="ARBA" id="ARBA00022725"/>
    </source>
</evidence>
<evidence type="ECO:0000256" key="12">
    <source>
        <dbReference type="ARBA" id="ARBA00023224"/>
    </source>
</evidence>
<sequence length="321" mass="35900">MCSLNISSQSERNQTQVRNFILLGIVGPQALKVLLYFIFLILYIMTLCGNLLIIGLFLQGRHLTSPMYFFLSHLSFCDIMLSTSVAPNLLSALLEKGKTMTFGGCIAQFFASGLATAVECNLLTVMSYDRYLAICNPLQYIRIMNSRLCIQLVTLSWLLTLLYCIIDITEIIQLDFCGYNILDYVYCDVAPLLEISCKNTSDIEMTTMILSLPGALLPLLFILSTYIKISLTVLRISSSTGKQKAFSTCSSHLTIVCTYFGILIAKYTVPSKGQSLNMNKAISLLYTSVTPVLNPMIYSFRNKEIRAAIAKWTSFRTGDLR</sequence>
<dbReference type="Gene3D" id="1.20.1070.10">
    <property type="entry name" value="Rhodopsin 7-helix transmembrane proteins"/>
    <property type="match status" value="1"/>
</dbReference>
<evidence type="ECO:0000256" key="1">
    <source>
        <dbReference type="ARBA" id="ARBA00004651"/>
    </source>
</evidence>
<evidence type="ECO:0000313" key="17">
    <source>
        <dbReference type="Proteomes" id="UP000694892"/>
    </source>
</evidence>
<evidence type="ECO:0000256" key="7">
    <source>
        <dbReference type="ARBA" id="ARBA00023040"/>
    </source>
</evidence>
<evidence type="ECO:0000256" key="11">
    <source>
        <dbReference type="ARBA" id="ARBA00023180"/>
    </source>
</evidence>
<evidence type="ECO:0000256" key="8">
    <source>
        <dbReference type="ARBA" id="ARBA00023136"/>
    </source>
</evidence>
<keyword evidence="6 14" id="KW-1133">Transmembrane helix</keyword>
<dbReference type="InterPro" id="IPR017452">
    <property type="entry name" value="GPCR_Rhodpsn_7TM"/>
</dbReference>
<dbReference type="PROSITE" id="PS00237">
    <property type="entry name" value="G_PROTEIN_RECEP_F1_1"/>
    <property type="match status" value="1"/>
</dbReference>
<keyword evidence="10 13" id="KW-0675">Receptor</keyword>
<dbReference type="InterPro" id="IPR050939">
    <property type="entry name" value="Olfactory_GPCR1"/>
</dbReference>
<dbReference type="PRINTS" id="PR00237">
    <property type="entry name" value="GPCRRHODOPSN"/>
</dbReference>
<keyword evidence="8 14" id="KW-0472">Membrane</keyword>
<protein>
    <recommendedName>
        <fullName evidence="14">Olfactory receptor</fullName>
    </recommendedName>
</protein>
<proteinExistence type="inferred from homology"/>
<dbReference type="EMBL" id="CM004470">
    <property type="protein sequence ID" value="OCT90795.1"/>
    <property type="molecule type" value="Genomic_DNA"/>
</dbReference>
<feature type="transmembrane region" description="Helical" evidence="14">
    <location>
        <begin position="70"/>
        <end position="94"/>
    </location>
</feature>
<dbReference type="InterPro" id="IPR000725">
    <property type="entry name" value="Olfact_rcpt"/>
</dbReference>
<feature type="transmembrane region" description="Helical" evidence="14">
    <location>
        <begin position="106"/>
        <end position="128"/>
    </location>
</feature>
<dbReference type="GO" id="GO:0005886">
    <property type="term" value="C:plasma membrane"/>
    <property type="evidence" value="ECO:0007669"/>
    <property type="project" value="UniProtKB-SubCell"/>
</dbReference>
<comment type="similarity">
    <text evidence="13">Belongs to the G-protein coupled receptor 1 family.</text>
</comment>
<organism evidence="16 17">
    <name type="scientific">Xenopus laevis</name>
    <name type="common">African clawed frog</name>
    <dbReference type="NCBI Taxonomy" id="8355"/>
    <lineage>
        <taxon>Eukaryota</taxon>
        <taxon>Metazoa</taxon>
        <taxon>Chordata</taxon>
        <taxon>Craniata</taxon>
        <taxon>Vertebrata</taxon>
        <taxon>Euteleostomi</taxon>
        <taxon>Amphibia</taxon>
        <taxon>Batrachia</taxon>
        <taxon>Anura</taxon>
        <taxon>Pipoidea</taxon>
        <taxon>Pipidae</taxon>
        <taxon>Xenopodinae</taxon>
        <taxon>Xenopus</taxon>
        <taxon>Xenopus</taxon>
    </lineage>
</organism>
<evidence type="ECO:0000259" key="15">
    <source>
        <dbReference type="PROSITE" id="PS50262"/>
    </source>
</evidence>
<accession>A0A974DGS3</accession>
<keyword evidence="9" id="KW-1015">Disulfide bond</keyword>
<dbReference type="PROSITE" id="PS50262">
    <property type="entry name" value="G_PROTEIN_RECEP_F1_2"/>
    <property type="match status" value="1"/>
</dbReference>
<dbReference type="Pfam" id="PF13853">
    <property type="entry name" value="7tm_4"/>
    <property type="match status" value="1"/>
</dbReference>
<dbReference type="GO" id="GO:0004930">
    <property type="term" value="F:G protein-coupled receptor activity"/>
    <property type="evidence" value="ECO:0007669"/>
    <property type="project" value="UniProtKB-KW"/>
</dbReference>
<feature type="transmembrane region" description="Helical" evidence="14">
    <location>
        <begin position="33"/>
        <end position="58"/>
    </location>
</feature>
<keyword evidence="11" id="KW-0325">Glycoprotein</keyword>
<evidence type="ECO:0000256" key="3">
    <source>
        <dbReference type="ARBA" id="ARBA00022606"/>
    </source>
</evidence>
<comment type="subcellular location">
    <subcellularLocation>
        <location evidence="1 14">Cell membrane</location>
        <topology evidence="1 14">Multi-pass membrane protein</topology>
    </subcellularLocation>
</comment>
<keyword evidence="3 14" id="KW-0716">Sensory transduction</keyword>
<evidence type="ECO:0000256" key="4">
    <source>
        <dbReference type="ARBA" id="ARBA00022692"/>
    </source>
</evidence>
<evidence type="ECO:0000256" key="6">
    <source>
        <dbReference type="ARBA" id="ARBA00022989"/>
    </source>
</evidence>
<feature type="domain" description="G-protein coupled receptors family 1 profile" evidence="15">
    <location>
        <begin position="49"/>
        <end position="298"/>
    </location>
</feature>
<keyword evidence="7 13" id="KW-0297">G-protein coupled receptor</keyword>
<evidence type="ECO:0000256" key="2">
    <source>
        <dbReference type="ARBA" id="ARBA00022475"/>
    </source>
</evidence>
<evidence type="ECO:0000256" key="13">
    <source>
        <dbReference type="RuleBase" id="RU000688"/>
    </source>
</evidence>
<evidence type="ECO:0000256" key="10">
    <source>
        <dbReference type="ARBA" id="ARBA00023170"/>
    </source>
</evidence>